<name>A0ACB9GRW7_9ASTR</name>
<dbReference type="EMBL" id="CM042031">
    <property type="protein sequence ID" value="KAI3786240.1"/>
    <property type="molecule type" value="Genomic_DNA"/>
</dbReference>
<sequence>MKKSRGNVTVPDIVCRESSKVFQTHKERKGKERKGKDCKLGDSVTKMGPRMASQQQHDSSVDWAANAAIN</sequence>
<evidence type="ECO:0000313" key="2">
    <source>
        <dbReference type="Proteomes" id="UP001056120"/>
    </source>
</evidence>
<reference evidence="1 2" key="2">
    <citation type="journal article" date="2022" name="Mol. Ecol. Resour.">
        <title>The genomes of chicory, endive, great burdock and yacon provide insights into Asteraceae paleo-polyploidization history and plant inulin production.</title>
        <authorList>
            <person name="Fan W."/>
            <person name="Wang S."/>
            <person name="Wang H."/>
            <person name="Wang A."/>
            <person name="Jiang F."/>
            <person name="Liu H."/>
            <person name="Zhao H."/>
            <person name="Xu D."/>
            <person name="Zhang Y."/>
        </authorList>
    </citation>
    <scope>NUCLEOTIDE SEQUENCE [LARGE SCALE GENOMIC DNA]</scope>
    <source>
        <strain evidence="2">cv. Yunnan</strain>
        <tissue evidence="1">Leaves</tissue>
    </source>
</reference>
<accession>A0ACB9GRW7</accession>
<evidence type="ECO:0000313" key="1">
    <source>
        <dbReference type="EMBL" id="KAI3786240.1"/>
    </source>
</evidence>
<comment type="caution">
    <text evidence="1">The sequence shown here is derived from an EMBL/GenBank/DDBJ whole genome shotgun (WGS) entry which is preliminary data.</text>
</comment>
<proteinExistence type="predicted"/>
<reference evidence="2" key="1">
    <citation type="journal article" date="2022" name="Mol. Ecol. Resour.">
        <title>The genomes of chicory, endive, great burdock and yacon provide insights into Asteraceae palaeo-polyploidization history and plant inulin production.</title>
        <authorList>
            <person name="Fan W."/>
            <person name="Wang S."/>
            <person name="Wang H."/>
            <person name="Wang A."/>
            <person name="Jiang F."/>
            <person name="Liu H."/>
            <person name="Zhao H."/>
            <person name="Xu D."/>
            <person name="Zhang Y."/>
        </authorList>
    </citation>
    <scope>NUCLEOTIDE SEQUENCE [LARGE SCALE GENOMIC DNA]</scope>
    <source>
        <strain evidence="2">cv. Yunnan</strain>
    </source>
</reference>
<protein>
    <submittedName>
        <fullName evidence="1">Uncharacterized protein</fullName>
    </submittedName>
</protein>
<dbReference type="Proteomes" id="UP001056120">
    <property type="component" value="Linkage Group LG14"/>
</dbReference>
<keyword evidence="2" id="KW-1185">Reference proteome</keyword>
<organism evidence="1 2">
    <name type="scientific">Smallanthus sonchifolius</name>
    <dbReference type="NCBI Taxonomy" id="185202"/>
    <lineage>
        <taxon>Eukaryota</taxon>
        <taxon>Viridiplantae</taxon>
        <taxon>Streptophyta</taxon>
        <taxon>Embryophyta</taxon>
        <taxon>Tracheophyta</taxon>
        <taxon>Spermatophyta</taxon>
        <taxon>Magnoliopsida</taxon>
        <taxon>eudicotyledons</taxon>
        <taxon>Gunneridae</taxon>
        <taxon>Pentapetalae</taxon>
        <taxon>asterids</taxon>
        <taxon>campanulids</taxon>
        <taxon>Asterales</taxon>
        <taxon>Asteraceae</taxon>
        <taxon>Asteroideae</taxon>
        <taxon>Heliantheae alliance</taxon>
        <taxon>Millerieae</taxon>
        <taxon>Smallanthus</taxon>
    </lineage>
</organism>
<gene>
    <name evidence="1" type="ORF">L1987_45375</name>
</gene>